<keyword evidence="3" id="KW-1185">Reference proteome</keyword>
<accession>A0A0A3I387</accession>
<keyword evidence="1" id="KW-0812">Transmembrane</keyword>
<protein>
    <submittedName>
        <fullName evidence="2">Uncharacterized protein</fullName>
    </submittedName>
</protein>
<organism evidence="2 3">
    <name type="scientific">Ureibacillus sinduriensis BLB-1 = JCM 15800</name>
    <dbReference type="NCBI Taxonomy" id="1384057"/>
    <lineage>
        <taxon>Bacteria</taxon>
        <taxon>Bacillati</taxon>
        <taxon>Bacillota</taxon>
        <taxon>Bacilli</taxon>
        <taxon>Bacillales</taxon>
        <taxon>Caryophanaceae</taxon>
        <taxon>Ureibacillus</taxon>
    </lineage>
</organism>
<dbReference type="EMBL" id="JPVO01000034">
    <property type="protein sequence ID" value="KGR77965.1"/>
    <property type="molecule type" value="Genomic_DNA"/>
</dbReference>
<name>A0A0A3I387_9BACL</name>
<keyword evidence="1" id="KW-0472">Membrane</keyword>
<dbReference type="STRING" id="1384057.CD33_01960"/>
<evidence type="ECO:0000256" key="1">
    <source>
        <dbReference type="SAM" id="Phobius"/>
    </source>
</evidence>
<feature type="transmembrane region" description="Helical" evidence="1">
    <location>
        <begin position="64"/>
        <end position="85"/>
    </location>
</feature>
<dbReference type="eggNOG" id="ENOG5034CAP">
    <property type="taxonomic scope" value="Bacteria"/>
</dbReference>
<evidence type="ECO:0000313" key="2">
    <source>
        <dbReference type="EMBL" id="KGR77965.1"/>
    </source>
</evidence>
<dbReference type="OrthoDB" id="2974214at2"/>
<feature type="transmembrane region" description="Helical" evidence="1">
    <location>
        <begin position="6"/>
        <end position="25"/>
    </location>
</feature>
<gene>
    <name evidence="2" type="ORF">CD33_01960</name>
</gene>
<dbReference type="Proteomes" id="UP000030408">
    <property type="component" value="Unassembled WGS sequence"/>
</dbReference>
<comment type="caution">
    <text evidence="2">The sequence shown here is derived from an EMBL/GenBank/DDBJ whole genome shotgun (WGS) entry which is preliminary data.</text>
</comment>
<feature type="transmembrane region" description="Helical" evidence="1">
    <location>
        <begin position="37"/>
        <end position="58"/>
    </location>
</feature>
<keyword evidence="1" id="KW-1133">Transmembrane helix</keyword>
<dbReference type="RefSeq" id="WP_036197625.1">
    <property type="nucleotide sequence ID" value="NZ_AVCY01000022.1"/>
</dbReference>
<proteinExistence type="predicted"/>
<evidence type="ECO:0000313" key="3">
    <source>
        <dbReference type="Proteomes" id="UP000030408"/>
    </source>
</evidence>
<reference evidence="2 3" key="1">
    <citation type="submission" date="2014-02" db="EMBL/GenBank/DDBJ databases">
        <title>Draft genome sequence of Lysinibacillus sinduriensis JCM 15800.</title>
        <authorList>
            <person name="Zhang F."/>
            <person name="Wang G."/>
            <person name="Zhang L."/>
        </authorList>
    </citation>
    <scope>NUCLEOTIDE SEQUENCE [LARGE SCALE GENOMIC DNA]</scope>
    <source>
        <strain evidence="2 3">JCM 15800</strain>
    </source>
</reference>
<dbReference type="AlphaFoldDB" id="A0A0A3I387"/>
<sequence>MELFIILSVLYLPVFVWLSTTYVGYHKAEGSGDSKNKRVYIGFLLTLSSFHLISNTIFNIKASYGLPITVSIILLFSIYMLTVIVRDKQSGIVGGERAK</sequence>